<gene>
    <name evidence="4" type="ORF">A11Q_1139</name>
</gene>
<evidence type="ECO:0000313" key="5">
    <source>
        <dbReference type="Proteomes" id="UP000012040"/>
    </source>
</evidence>
<dbReference type="InterPro" id="IPR051911">
    <property type="entry name" value="SDR_oxidoreductase"/>
</dbReference>
<evidence type="ECO:0000256" key="1">
    <source>
        <dbReference type="ARBA" id="ARBA00006484"/>
    </source>
</evidence>
<evidence type="ECO:0008006" key="6">
    <source>
        <dbReference type="Google" id="ProtNLM"/>
    </source>
</evidence>
<dbReference type="STRING" id="1184267.A11Q_1139"/>
<dbReference type="Gene3D" id="3.40.50.720">
    <property type="entry name" value="NAD(P)-binding Rossmann-like Domain"/>
    <property type="match status" value="1"/>
</dbReference>
<reference evidence="4 5" key="1">
    <citation type="journal article" date="2013" name="ISME J.">
        <title>By their genes ye shall know them: genomic signatures of predatory bacteria.</title>
        <authorList>
            <person name="Pasternak Z."/>
            <person name="Pietrokovski S."/>
            <person name="Rotem O."/>
            <person name="Gophna U."/>
            <person name="Lurie-Weinberger M.N."/>
            <person name="Jurkevitch E."/>
        </authorList>
    </citation>
    <scope>NUCLEOTIDE SEQUENCE [LARGE SCALE GENOMIC DNA]</scope>
    <source>
        <strain evidence="4 5">JSS</strain>
    </source>
</reference>
<accession>M4VA63</accession>
<dbReference type="AlphaFoldDB" id="M4VA63"/>
<evidence type="ECO:0000313" key="4">
    <source>
        <dbReference type="EMBL" id="AGH95355.1"/>
    </source>
</evidence>
<dbReference type="PATRIC" id="fig|1184267.3.peg.1152"/>
<dbReference type="EMBL" id="CP003537">
    <property type="protein sequence ID" value="AGH95355.1"/>
    <property type="molecule type" value="Genomic_DNA"/>
</dbReference>
<dbReference type="PRINTS" id="PR00080">
    <property type="entry name" value="SDRFAMILY"/>
</dbReference>
<dbReference type="OrthoDB" id="5291018at2"/>
<keyword evidence="2" id="KW-0560">Oxidoreductase</keyword>
<comment type="similarity">
    <text evidence="1 3">Belongs to the short-chain dehydrogenases/reductases (SDR) family.</text>
</comment>
<dbReference type="Pfam" id="PF00106">
    <property type="entry name" value="adh_short"/>
    <property type="match status" value="1"/>
</dbReference>
<dbReference type="GO" id="GO:0016491">
    <property type="term" value="F:oxidoreductase activity"/>
    <property type="evidence" value="ECO:0007669"/>
    <property type="project" value="UniProtKB-KW"/>
</dbReference>
<dbReference type="PANTHER" id="PTHR43976:SF16">
    <property type="entry name" value="SHORT-CHAIN DEHYDROGENASE_REDUCTASE FAMILY PROTEIN"/>
    <property type="match status" value="1"/>
</dbReference>
<sequence>MDNKQSKKPVVLVTGCGSGIGLALAEELYKRTEYRVVITARASSLKMLHTKFIESDRFLIRLLDVIEEGNRTSLIKEIVTLWGGVNILINNAGVSYRAVVEHMSASEEQHQFATNYFGPVGLIKSVLPHMRQMGWGKIINVSSVSGMLAMPTMGAYSASKYAFEGLSEALWYEVKPLGINVSLIQPGFVHSQSFLKVKYSIQSEPNDDTEALYADYYKNMTPFIERLMKLSLTSPQDVALRILKVMKRKNPPLWIPATLDAMFFYYVRRFVPRFILLPLLFSILPNTRKWAKKYTRYKK</sequence>
<dbReference type="InterPro" id="IPR036291">
    <property type="entry name" value="NAD(P)-bd_dom_sf"/>
</dbReference>
<dbReference type="RefSeq" id="WP_015469845.1">
    <property type="nucleotide sequence ID" value="NC_020813.1"/>
</dbReference>
<dbReference type="Proteomes" id="UP000012040">
    <property type="component" value="Chromosome"/>
</dbReference>
<dbReference type="SUPFAM" id="SSF51735">
    <property type="entry name" value="NAD(P)-binding Rossmann-fold domains"/>
    <property type="match status" value="1"/>
</dbReference>
<dbReference type="InterPro" id="IPR002347">
    <property type="entry name" value="SDR_fam"/>
</dbReference>
<name>M4VA63_9BACT</name>
<dbReference type="eggNOG" id="COG0300">
    <property type="taxonomic scope" value="Bacteria"/>
</dbReference>
<keyword evidence="5" id="KW-1185">Reference proteome</keyword>
<evidence type="ECO:0000256" key="3">
    <source>
        <dbReference type="RuleBase" id="RU000363"/>
    </source>
</evidence>
<dbReference type="HOGENOM" id="CLU_010194_2_9_7"/>
<dbReference type="KEGG" id="bex:A11Q_1139"/>
<proteinExistence type="inferred from homology"/>
<evidence type="ECO:0000256" key="2">
    <source>
        <dbReference type="ARBA" id="ARBA00023002"/>
    </source>
</evidence>
<dbReference type="PRINTS" id="PR00081">
    <property type="entry name" value="GDHRDH"/>
</dbReference>
<dbReference type="PANTHER" id="PTHR43976">
    <property type="entry name" value="SHORT CHAIN DEHYDROGENASE"/>
    <property type="match status" value="1"/>
</dbReference>
<protein>
    <recommendedName>
        <fullName evidence="6">Oxidoreductase</fullName>
    </recommendedName>
</protein>
<organism evidence="4 5">
    <name type="scientific">Pseudobdellovibrio exovorus JSS</name>
    <dbReference type="NCBI Taxonomy" id="1184267"/>
    <lineage>
        <taxon>Bacteria</taxon>
        <taxon>Pseudomonadati</taxon>
        <taxon>Bdellovibrionota</taxon>
        <taxon>Bdellovibrionia</taxon>
        <taxon>Bdellovibrionales</taxon>
        <taxon>Pseudobdellovibrionaceae</taxon>
        <taxon>Pseudobdellovibrio</taxon>
    </lineage>
</organism>